<organism evidence="1 2">
    <name type="scientific">Gordonia insulae</name>
    <dbReference type="NCBI Taxonomy" id="2420509"/>
    <lineage>
        <taxon>Bacteria</taxon>
        <taxon>Bacillati</taxon>
        <taxon>Actinomycetota</taxon>
        <taxon>Actinomycetes</taxon>
        <taxon>Mycobacteriales</taxon>
        <taxon>Gordoniaceae</taxon>
        <taxon>Gordonia</taxon>
    </lineage>
</organism>
<dbReference type="EC" id="2.3.1.-" evidence="1"/>
<dbReference type="GO" id="GO:0016746">
    <property type="term" value="F:acyltransferase activity"/>
    <property type="evidence" value="ECO:0007669"/>
    <property type="project" value="UniProtKB-KW"/>
</dbReference>
<reference evidence="1 2" key="1">
    <citation type="submission" date="2018-11" db="EMBL/GenBank/DDBJ databases">
        <title>Gordonia insulae sp. nov., isolated from an island soil.</title>
        <authorList>
            <person name="Kim Y.S."/>
            <person name="Kim S.B."/>
        </authorList>
    </citation>
    <scope>NUCLEOTIDE SEQUENCE [LARGE SCALE GENOMIC DNA]</scope>
    <source>
        <strain evidence="1 2">MMS17-SY073</strain>
    </source>
</reference>
<protein>
    <submittedName>
        <fullName evidence="1">SL659 acyltransferase papA1</fullName>
        <ecNumber evidence="1">2.3.1.-</ecNumber>
    </submittedName>
</protein>
<sequence>MKLCGVDTVDIEPGDVHRWELSASAPSEPVAVPPSENEKFHLDAVRRHRAAGWLALALEFDEAVAVDDLTDALRALIDRHEVLRCHFVADGEEYHRHCVPAGTVTVTPVPAAPPTGGAAGRLAEGLLAEIATACSPFTPLHHFFVAVRRPTSTTLIVAFDHCYVDAYSLAVIAADLADDLAGTPVAQPASYLDIRTIEESAPVVAADDPRLGAWGEFLAANDWAVPEFPLDLGLARGETADVHTDIRTLMCTASARRFERAVHAVNARTYPALLTAVADAVHDAGGPAELATILPVHTRWGADDRRTVGWLVGNAPIRLSARAAVGTALRTNSTRLGEALPLARIGLTPVYRTYADLIRANRNDVFMVSYVDYRKLGLPEHISTRQISSSRETDGAQFWFWRDLDGIHVRTRYPDTPVAHRTMRRVLAALDARVHHIHAAEPRHRAG</sequence>
<dbReference type="Gene3D" id="3.30.559.30">
    <property type="entry name" value="Nonribosomal peptide synthetase, condensation domain"/>
    <property type="match status" value="1"/>
</dbReference>
<gene>
    <name evidence="1" type="primary">papA1_2</name>
    <name evidence="1" type="ORF">D7316_01433</name>
</gene>
<keyword evidence="2" id="KW-1185">Reference proteome</keyword>
<dbReference type="SUPFAM" id="SSF52777">
    <property type="entry name" value="CoA-dependent acyltransferases"/>
    <property type="match status" value="2"/>
</dbReference>
<dbReference type="Gene3D" id="3.30.559.10">
    <property type="entry name" value="Chloramphenicol acetyltransferase-like domain"/>
    <property type="match status" value="1"/>
</dbReference>
<dbReference type="InterPro" id="IPR023213">
    <property type="entry name" value="CAT-like_dom_sf"/>
</dbReference>
<evidence type="ECO:0000313" key="1">
    <source>
        <dbReference type="EMBL" id="AZG44842.1"/>
    </source>
</evidence>
<proteinExistence type="predicted"/>
<keyword evidence="1" id="KW-0808">Transferase</keyword>
<dbReference type="EMBL" id="CP033972">
    <property type="protein sequence ID" value="AZG44842.1"/>
    <property type="molecule type" value="Genomic_DNA"/>
</dbReference>
<keyword evidence="1" id="KW-0012">Acyltransferase</keyword>
<accession>A0A3G8JJY4</accession>
<name>A0A3G8JJY4_9ACTN</name>
<dbReference type="RefSeq" id="WP_164473747.1">
    <property type="nucleotide sequence ID" value="NZ_CP033972.1"/>
</dbReference>
<evidence type="ECO:0000313" key="2">
    <source>
        <dbReference type="Proteomes" id="UP000271469"/>
    </source>
</evidence>
<dbReference type="Proteomes" id="UP000271469">
    <property type="component" value="Chromosome"/>
</dbReference>
<dbReference type="AlphaFoldDB" id="A0A3G8JJY4"/>
<dbReference type="KEGG" id="gom:D7316_01433"/>